<dbReference type="InterPro" id="IPR041588">
    <property type="entry name" value="Integrase_H2C2"/>
</dbReference>
<dbReference type="Pfam" id="PF17917">
    <property type="entry name" value="RT_RNaseH"/>
    <property type="match status" value="1"/>
</dbReference>
<feature type="domain" description="Reverse transcriptase RNase H-like" evidence="7">
    <location>
        <begin position="2"/>
        <end position="54"/>
    </location>
</feature>
<keyword evidence="3" id="KW-0540">Nuclease</keyword>
<gene>
    <name evidence="9" type="ORF">PACLA_8A022148</name>
</gene>
<dbReference type="GO" id="GO:0003964">
    <property type="term" value="F:RNA-directed DNA polymerase activity"/>
    <property type="evidence" value="ECO:0007669"/>
    <property type="project" value="UniProtKB-KW"/>
</dbReference>
<dbReference type="GO" id="GO:0004519">
    <property type="term" value="F:endonuclease activity"/>
    <property type="evidence" value="ECO:0007669"/>
    <property type="project" value="UniProtKB-KW"/>
</dbReference>
<dbReference type="OrthoDB" id="8053881at2759"/>
<keyword evidence="1" id="KW-0808">Transferase</keyword>
<protein>
    <submittedName>
        <fullName evidence="9">Uncharacterized protein</fullName>
    </submittedName>
</protein>
<dbReference type="InterPro" id="IPR050951">
    <property type="entry name" value="Retrovirus_Pol_polyprotein"/>
</dbReference>
<dbReference type="Gene3D" id="1.10.340.70">
    <property type="match status" value="1"/>
</dbReference>
<evidence type="ECO:0000259" key="8">
    <source>
        <dbReference type="Pfam" id="PF17921"/>
    </source>
</evidence>
<dbReference type="InterPro" id="IPR041373">
    <property type="entry name" value="RT_RNaseH"/>
</dbReference>
<dbReference type="GO" id="GO:0016787">
    <property type="term" value="F:hydrolase activity"/>
    <property type="evidence" value="ECO:0007669"/>
    <property type="project" value="UniProtKB-KW"/>
</dbReference>
<evidence type="ECO:0000256" key="2">
    <source>
        <dbReference type="ARBA" id="ARBA00022695"/>
    </source>
</evidence>
<keyword evidence="4" id="KW-0255">Endonuclease</keyword>
<keyword evidence="10" id="KW-1185">Reference proteome</keyword>
<evidence type="ECO:0000256" key="6">
    <source>
        <dbReference type="ARBA" id="ARBA00022918"/>
    </source>
</evidence>
<evidence type="ECO:0000259" key="7">
    <source>
        <dbReference type="Pfam" id="PF17917"/>
    </source>
</evidence>
<dbReference type="EMBL" id="CACRXK020043011">
    <property type="protein sequence ID" value="CAB4045892.1"/>
    <property type="molecule type" value="Genomic_DNA"/>
</dbReference>
<dbReference type="Pfam" id="PF17921">
    <property type="entry name" value="Integrase_H2C2"/>
    <property type="match status" value="1"/>
</dbReference>
<proteinExistence type="predicted"/>
<dbReference type="InterPro" id="IPR043502">
    <property type="entry name" value="DNA/RNA_pol_sf"/>
</dbReference>
<accession>A0A6S7LV74</accession>
<dbReference type="SUPFAM" id="SSF56672">
    <property type="entry name" value="DNA/RNA polymerases"/>
    <property type="match status" value="1"/>
</dbReference>
<reference evidence="9" key="1">
    <citation type="submission" date="2020-04" db="EMBL/GenBank/DDBJ databases">
        <authorList>
            <person name="Alioto T."/>
            <person name="Alioto T."/>
            <person name="Gomez Garrido J."/>
        </authorList>
    </citation>
    <scope>NUCLEOTIDE SEQUENCE</scope>
    <source>
        <strain evidence="9">A484AB</strain>
    </source>
</reference>
<dbReference type="PANTHER" id="PTHR37984:SF5">
    <property type="entry name" value="PROTEIN NYNRIN-LIKE"/>
    <property type="match status" value="1"/>
</dbReference>
<evidence type="ECO:0000256" key="1">
    <source>
        <dbReference type="ARBA" id="ARBA00022679"/>
    </source>
</evidence>
<keyword evidence="5" id="KW-0378">Hydrolase</keyword>
<evidence type="ECO:0000256" key="4">
    <source>
        <dbReference type="ARBA" id="ARBA00022759"/>
    </source>
</evidence>
<evidence type="ECO:0000256" key="3">
    <source>
        <dbReference type="ARBA" id="ARBA00022722"/>
    </source>
</evidence>
<organism evidence="9 10">
    <name type="scientific">Paramuricea clavata</name>
    <name type="common">Red gorgonian</name>
    <name type="synonym">Violescent sea-whip</name>
    <dbReference type="NCBI Taxonomy" id="317549"/>
    <lineage>
        <taxon>Eukaryota</taxon>
        <taxon>Metazoa</taxon>
        <taxon>Cnidaria</taxon>
        <taxon>Anthozoa</taxon>
        <taxon>Octocorallia</taxon>
        <taxon>Malacalcyonacea</taxon>
        <taxon>Plexauridae</taxon>
        <taxon>Paramuricea</taxon>
    </lineage>
</organism>
<sequence length="204" mass="23131">MYSAFDKELLALSAAVQHFRYVIEGQAITVRTDHKPLVSALVKPSDNLSALQRRHLSKISQIVDRIEYQSGESNVLADAFSRIDIQEVLEDDPDEDKQFSSAVVAPIVPHIKALSSAQRSDPQLQEWIERHHGDGTIHQPQLVDFKGEQIWCNALRKILVPTSLQRQIFHTFHDVGHPGIKGSTRLITENHYWPKIKGDISSWV</sequence>
<dbReference type="Proteomes" id="UP001152795">
    <property type="component" value="Unassembled WGS sequence"/>
</dbReference>
<keyword evidence="6" id="KW-0695">RNA-directed DNA polymerase</keyword>
<dbReference type="AlphaFoldDB" id="A0A6S7LV74"/>
<feature type="domain" description="Integrase zinc-binding" evidence="8">
    <location>
        <begin position="160"/>
        <end position="204"/>
    </location>
</feature>
<comment type="caution">
    <text evidence="9">The sequence shown here is derived from an EMBL/GenBank/DDBJ whole genome shotgun (WGS) entry which is preliminary data.</text>
</comment>
<evidence type="ECO:0000313" key="10">
    <source>
        <dbReference type="Proteomes" id="UP001152795"/>
    </source>
</evidence>
<evidence type="ECO:0000313" key="9">
    <source>
        <dbReference type="EMBL" id="CAB4045892.1"/>
    </source>
</evidence>
<dbReference type="PANTHER" id="PTHR37984">
    <property type="entry name" value="PROTEIN CBG26694"/>
    <property type="match status" value="1"/>
</dbReference>
<evidence type="ECO:0000256" key="5">
    <source>
        <dbReference type="ARBA" id="ARBA00022801"/>
    </source>
</evidence>
<name>A0A6S7LV74_PARCT</name>
<keyword evidence="2" id="KW-0548">Nucleotidyltransferase</keyword>
<feature type="non-terminal residue" evidence="9">
    <location>
        <position position="204"/>
    </location>
</feature>